<gene>
    <name evidence="2" type="ORF">VE01_03098</name>
</gene>
<proteinExistence type="predicted"/>
<reference evidence="2 3" key="1">
    <citation type="submission" date="2016-03" db="EMBL/GenBank/DDBJ databases">
        <title>Comparative genomics of Pseudogymnoascus destructans, the fungus causing white-nose syndrome of bats.</title>
        <authorList>
            <person name="Palmer J.M."/>
            <person name="Drees K.P."/>
            <person name="Foster J.T."/>
            <person name="Lindner D.L."/>
        </authorList>
    </citation>
    <scope>NUCLEOTIDE SEQUENCE [LARGE SCALE GENOMIC DNA]</scope>
    <source>
        <strain evidence="2 3">UAMH 10579</strain>
    </source>
</reference>
<evidence type="ECO:0000313" key="2">
    <source>
        <dbReference type="EMBL" id="OBT98308.1"/>
    </source>
</evidence>
<dbReference type="EMBL" id="KV460217">
    <property type="protein sequence ID" value="OBT98308.1"/>
    <property type="molecule type" value="Genomic_DNA"/>
</dbReference>
<dbReference type="RefSeq" id="XP_018132041.1">
    <property type="nucleotide sequence ID" value="XM_018272596.2"/>
</dbReference>
<dbReference type="AlphaFoldDB" id="A0A1B8GR54"/>
<feature type="chain" id="PRO_5008608889" description="Ig-like domain-containing protein" evidence="1">
    <location>
        <begin position="18"/>
        <end position="538"/>
    </location>
</feature>
<keyword evidence="3" id="KW-1185">Reference proteome</keyword>
<reference evidence="3" key="2">
    <citation type="journal article" date="2018" name="Nat. Commun.">
        <title>Extreme sensitivity to ultraviolet light in the fungal pathogen causing white-nose syndrome of bats.</title>
        <authorList>
            <person name="Palmer J.M."/>
            <person name="Drees K.P."/>
            <person name="Foster J.T."/>
            <person name="Lindner D.L."/>
        </authorList>
    </citation>
    <scope>NUCLEOTIDE SEQUENCE [LARGE SCALE GENOMIC DNA]</scope>
    <source>
        <strain evidence="3">UAMH 10579</strain>
    </source>
</reference>
<evidence type="ECO:0000256" key="1">
    <source>
        <dbReference type="SAM" id="SignalP"/>
    </source>
</evidence>
<protein>
    <recommendedName>
        <fullName evidence="4">Ig-like domain-containing protein</fullName>
    </recommendedName>
</protein>
<name>A0A1B8GR54_9PEZI</name>
<feature type="signal peptide" evidence="1">
    <location>
        <begin position="1"/>
        <end position="17"/>
    </location>
</feature>
<accession>A0A1B8GR54</accession>
<keyword evidence="1" id="KW-0732">Signal</keyword>
<evidence type="ECO:0000313" key="3">
    <source>
        <dbReference type="Proteomes" id="UP000091956"/>
    </source>
</evidence>
<dbReference type="Proteomes" id="UP000091956">
    <property type="component" value="Unassembled WGS sequence"/>
</dbReference>
<sequence length="538" mass="58204">MGFSVLAVAALAASALAINIPTAPTWPSGRCTDKSLTIPSWILSEYEVSGGVTTFKVDNRAADPTGIYAIVECKGEGLCGGSSGTSQMTVNYSKGPDGPVISMSHFWVCGDEGDKVVFTASGSTTITQCAGSDCVSPIPYLIHGILSLPVPLTPTQPSPPPGYDAESCATVGDKQWTVTDVSYQSYTKGQCLLWYWEDRICLDNNASSDFVTRGIHLNLNVTNNAINHEVSCSFTPTYDEFAPPYPFRCTGGEFNEITLDITLSGTVPNLDIKVEEVWYCLENPSTNVNPTVISATGSASLQLTCASSTGITGTEDDIITKCTSSVPSTAVDGTQADKQTLQEFALVTAYPVHGGCTFDSVVSPTWYFRAMQFKTTEFPADDPNSAMLAGFTTGLTGPGFADYFFYYFDTKNIISGSGLDTVYDCYGLGNGQPIHWKCNYSFNPFTRVIRLDKVWQCSDKNEAHPIYFEGSGTFDWSIYPYARCTTSDTYLDCYYSGDLAILQPGIPYDIPKVTTSLTNAPQSRIETSRVNAKWAVAN</sequence>
<dbReference type="OrthoDB" id="3727384at2759"/>
<evidence type="ECO:0008006" key="4">
    <source>
        <dbReference type="Google" id="ProtNLM"/>
    </source>
</evidence>
<organism evidence="2 3">
    <name type="scientific">Pseudogymnoascus verrucosus</name>
    <dbReference type="NCBI Taxonomy" id="342668"/>
    <lineage>
        <taxon>Eukaryota</taxon>
        <taxon>Fungi</taxon>
        <taxon>Dikarya</taxon>
        <taxon>Ascomycota</taxon>
        <taxon>Pezizomycotina</taxon>
        <taxon>Leotiomycetes</taxon>
        <taxon>Thelebolales</taxon>
        <taxon>Thelebolaceae</taxon>
        <taxon>Pseudogymnoascus</taxon>
    </lineage>
</organism>
<dbReference type="GeneID" id="28836484"/>